<dbReference type="GO" id="GO:0000976">
    <property type="term" value="F:transcription cis-regulatory region binding"/>
    <property type="evidence" value="ECO:0007669"/>
    <property type="project" value="TreeGrafter"/>
</dbReference>
<dbReference type="PRINTS" id="PR00455">
    <property type="entry name" value="HTHTETR"/>
</dbReference>
<organism evidence="7 8">
    <name type="scientific">Streptomyces marincola</name>
    <dbReference type="NCBI Taxonomy" id="2878388"/>
    <lineage>
        <taxon>Bacteria</taxon>
        <taxon>Bacillati</taxon>
        <taxon>Actinomycetota</taxon>
        <taxon>Actinomycetes</taxon>
        <taxon>Kitasatosporales</taxon>
        <taxon>Streptomycetaceae</taxon>
        <taxon>Streptomyces</taxon>
    </lineage>
</organism>
<sequence length="233" mass="25059">MSNRRGATGRGGGGRPRDPQIDHAVLTAALEVLDEAGYAGLSLEEVARRAGTSRPAIYRRWSGRAPLALAAIASRLDVPSPPDTGCTLCDLGESFNVFLAAYRTIRPDVLSSLYAECAPDAHLRARYLETVVEPSRRAVGSTLDRAVARGDLRPGTDREQLLDIVGSLVHYRALFGPRHLTDAEAERAIEVLLRGAAVDYAALVAHSEALEQEHRGAADAQHVHLESGRPASR</sequence>
<dbReference type="InterPro" id="IPR036271">
    <property type="entry name" value="Tet_transcr_reg_TetR-rel_C_sf"/>
</dbReference>
<evidence type="ECO:0000259" key="6">
    <source>
        <dbReference type="PROSITE" id="PS50977"/>
    </source>
</evidence>
<dbReference type="OrthoDB" id="9796019at2"/>
<proteinExistence type="predicted"/>
<evidence type="ECO:0000313" key="7">
    <source>
        <dbReference type="EMBL" id="ARQ71999.1"/>
    </source>
</evidence>
<protein>
    <submittedName>
        <fullName evidence="7">TetR family transcriptional regulator</fullName>
    </submittedName>
</protein>
<keyword evidence="2 4" id="KW-0238">DNA-binding</keyword>
<name>A0A1W7D505_9ACTN</name>
<dbReference type="RefSeq" id="WP_086161831.1">
    <property type="nucleotide sequence ID" value="NZ_CP021121.1"/>
</dbReference>
<reference evidence="7 8" key="1">
    <citation type="submission" date="2017-05" db="EMBL/GenBank/DDBJ databases">
        <title>Complete genome sequence of Streptomyces sp. SCSIO 03032 revealed the diverse biosynthetic pathways for its bioactive secondary metabolites.</title>
        <authorList>
            <person name="Ma L."/>
            <person name="Zhu Y."/>
            <person name="Zhang W."/>
            <person name="Zhang G."/>
            <person name="Tian X."/>
            <person name="Zhang S."/>
            <person name="Zhang C."/>
        </authorList>
    </citation>
    <scope>NUCLEOTIDE SEQUENCE [LARGE SCALE GENOMIC DNA]</scope>
    <source>
        <strain evidence="7 8">SCSIO 03032</strain>
    </source>
</reference>
<evidence type="ECO:0000256" key="3">
    <source>
        <dbReference type="ARBA" id="ARBA00023163"/>
    </source>
</evidence>
<evidence type="ECO:0000256" key="1">
    <source>
        <dbReference type="ARBA" id="ARBA00023015"/>
    </source>
</evidence>
<dbReference type="SUPFAM" id="SSF48498">
    <property type="entry name" value="Tetracyclin repressor-like, C-terminal domain"/>
    <property type="match status" value="1"/>
</dbReference>
<keyword evidence="3" id="KW-0804">Transcription</keyword>
<feature type="DNA-binding region" description="H-T-H motif" evidence="4">
    <location>
        <begin position="42"/>
        <end position="61"/>
    </location>
</feature>
<dbReference type="Pfam" id="PF00440">
    <property type="entry name" value="TetR_N"/>
    <property type="match status" value="1"/>
</dbReference>
<dbReference type="PANTHER" id="PTHR30055:SF230">
    <property type="entry name" value="TRANSCRIPTIONAL REGULATORY PROTEIN (PROBABLY TETR-FAMILY)-RELATED"/>
    <property type="match status" value="1"/>
</dbReference>
<dbReference type="CDD" id="cd00093">
    <property type="entry name" value="HTH_XRE"/>
    <property type="match status" value="1"/>
</dbReference>
<dbReference type="InterPro" id="IPR050109">
    <property type="entry name" value="HTH-type_TetR-like_transc_reg"/>
</dbReference>
<gene>
    <name evidence="7" type="ORF">CAG99_27030</name>
</gene>
<dbReference type="Gene3D" id="1.10.357.10">
    <property type="entry name" value="Tetracycline Repressor, domain 2"/>
    <property type="match status" value="1"/>
</dbReference>
<dbReference type="EMBL" id="CP021121">
    <property type="protein sequence ID" value="ARQ71999.1"/>
    <property type="molecule type" value="Genomic_DNA"/>
</dbReference>
<keyword evidence="8" id="KW-1185">Reference proteome</keyword>
<dbReference type="AlphaFoldDB" id="A0A1W7D505"/>
<dbReference type="Pfam" id="PF16859">
    <property type="entry name" value="TetR_C_11"/>
    <property type="match status" value="1"/>
</dbReference>
<keyword evidence="1" id="KW-0805">Transcription regulation</keyword>
<dbReference type="InterPro" id="IPR001647">
    <property type="entry name" value="HTH_TetR"/>
</dbReference>
<dbReference type="PANTHER" id="PTHR30055">
    <property type="entry name" value="HTH-TYPE TRANSCRIPTIONAL REGULATOR RUTR"/>
    <property type="match status" value="1"/>
</dbReference>
<feature type="region of interest" description="Disordered" evidence="5">
    <location>
        <begin position="1"/>
        <end position="20"/>
    </location>
</feature>
<evidence type="ECO:0000256" key="4">
    <source>
        <dbReference type="PROSITE-ProRule" id="PRU00335"/>
    </source>
</evidence>
<feature type="region of interest" description="Disordered" evidence="5">
    <location>
        <begin position="213"/>
        <end position="233"/>
    </location>
</feature>
<dbReference type="Proteomes" id="UP000194218">
    <property type="component" value="Chromosome"/>
</dbReference>
<dbReference type="InterPro" id="IPR001387">
    <property type="entry name" value="Cro/C1-type_HTH"/>
</dbReference>
<dbReference type="Gene3D" id="1.10.10.60">
    <property type="entry name" value="Homeodomain-like"/>
    <property type="match status" value="1"/>
</dbReference>
<dbReference type="InterPro" id="IPR011075">
    <property type="entry name" value="TetR_C"/>
</dbReference>
<evidence type="ECO:0000313" key="8">
    <source>
        <dbReference type="Proteomes" id="UP000194218"/>
    </source>
</evidence>
<evidence type="ECO:0000256" key="5">
    <source>
        <dbReference type="SAM" id="MobiDB-lite"/>
    </source>
</evidence>
<dbReference type="InterPro" id="IPR009057">
    <property type="entry name" value="Homeodomain-like_sf"/>
</dbReference>
<feature type="compositionally biased region" description="Basic and acidic residues" evidence="5">
    <location>
        <begin position="213"/>
        <end position="227"/>
    </location>
</feature>
<dbReference type="KEGG" id="smao:CAG99_27030"/>
<feature type="domain" description="HTH tetR-type" evidence="6">
    <location>
        <begin position="19"/>
        <end position="79"/>
    </location>
</feature>
<evidence type="ECO:0000256" key="2">
    <source>
        <dbReference type="ARBA" id="ARBA00023125"/>
    </source>
</evidence>
<dbReference type="GO" id="GO:0003700">
    <property type="term" value="F:DNA-binding transcription factor activity"/>
    <property type="evidence" value="ECO:0007669"/>
    <property type="project" value="TreeGrafter"/>
</dbReference>
<accession>A0A1W7D505</accession>
<dbReference type="PROSITE" id="PS50977">
    <property type="entry name" value="HTH_TETR_2"/>
    <property type="match status" value="1"/>
</dbReference>
<dbReference type="SUPFAM" id="SSF46689">
    <property type="entry name" value="Homeodomain-like"/>
    <property type="match status" value="1"/>
</dbReference>